<dbReference type="InterPro" id="IPR020084">
    <property type="entry name" value="NUDIX_hydrolase_CS"/>
</dbReference>
<dbReference type="AlphaFoldDB" id="A0A4R7K4K7"/>
<protein>
    <submittedName>
        <fullName evidence="5">8-oxo-dGTP diphosphatase</fullName>
    </submittedName>
</protein>
<evidence type="ECO:0000313" key="5">
    <source>
        <dbReference type="EMBL" id="TDT45655.1"/>
    </source>
</evidence>
<dbReference type="Pfam" id="PF00293">
    <property type="entry name" value="NUDIX"/>
    <property type="match status" value="1"/>
</dbReference>
<organism evidence="5 6">
    <name type="scientific">Fonticella tunisiensis</name>
    <dbReference type="NCBI Taxonomy" id="1096341"/>
    <lineage>
        <taxon>Bacteria</taxon>
        <taxon>Bacillati</taxon>
        <taxon>Bacillota</taxon>
        <taxon>Clostridia</taxon>
        <taxon>Eubacteriales</taxon>
        <taxon>Clostridiaceae</taxon>
        <taxon>Fonticella</taxon>
    </lineage>
</organism>
<reference evidence="5 6" key="1">
    <citation type="submission" date="2019-03" db="EMBL/GenBank/DDBJ databases">
        <title>Genomic Encyclopedia of Type Strains, Phase IV (KMG-IV): sequencing the most valuable type-strain genomes for metagenomic binning, comparative biology and taxonomic classification.</title>
        <authorList>
            <person name="Goeker M."/>
        </authorList>
    </citation>
    <scope>NUCLEOTIDE SEQUENCE [LARGE SCALE GENOMIC DNA]</scope>
    <source>
        <strain evidence="5 6">DSM 24455</strain>
    </source>
</reference>
<accession>A0A4R7K4K7</accession>
<keyword evidence="2 3" id="KW-0378">Hydrolase</keyword>
<dbReference type="PRINTS" id="PR00502">
    <property type="entry name" value="NUDIXFAMILY"/>
</dbReference>
<dbReference type="PANTHER" id="PTHR43046">
    <property type="entry name" value="GDP-MANNOSE MANNOSYL HYDROLASE"/>
    <property type="match status" value="1"/>
</dbReference>
<dbReference type="InterPro" id="IPR000086">
    <property type="entry name" value="NUDIX_hydrolase_dom"/>
</dbReference>
<evidence type="ECO:0000259" key="4">
    <source>
        <dbReference type="PROSITE" id="PS51462"/>
    </source>
</evidence>
<name>A0A4R7K4K7_9CLOT</name>
<feature type="domain" description="Nudix hydrolase" evidence="4">
    <location>
        <begin position="6"/>
        <end position="134"/>
    </location>
</feature>
<keyword evidence="6" id="KW-1185">Reference proteome</keyword>
<dbReference type="CDD" id="cd04699">
    <property type="entry name" value="NUDIX_MutT_Nudt1"/>
    <property type="match status" value="1"/>
</dbReference>
<evidence type="ECO:0000256" key="2">
    <source>
        <dbReference type="ARBA" id="ARBA00022801"/>
    </source>
</evidence>
<evidence type="ECO:0000256" key="1">
    <source>
        <dbReference type="ARBA" id="ARBA00001946"/>
    </source>
</evidence>
<evidence type="ECO:0000256" key="3">
    <source>
        <dbReference type="RuleBase" id="RU003476"/>
    </source>
</evidence>
<evidence type="ECO:0000313" key="6">
    <source>
        <dbReference type="Proteomes" id="UP000295325"/>
    </source>
</evidence>
<dbReference type="SUPFAM" id="SSF55811">
    <property type="entry name" value="Nudix"/>
    <property type="match status" value="1"/>
</dbReference>
<dbReference type="OrthoDB" id="9787476at2"/>
<comment type="caution">
    <text evidence="5">The sequence shown here is derived from an EMBL/GenBank/DDBJ whole genome shotgun (WGS) entry which is preliminary data.</text>
</comment>
<dbReference type="Gene3D" id="3.90.79.10">
    <property type="entry name" value="Nucleoside Triphosphate Pyrophosphohydrolase"/>
    <property type="match status" value="1"/>
</dbReference>
<dbReference type="PROSITE" id="PS00893">
    <property type="entry name" value="NUDIX_BOX"/>
    <property type="match status" value="1"/>
</dbReference>
<sequence length="140" mass="16043">MLYENKIVVAVKGIIIRKGKVLIVKRANDDEIEPGTWECVGGKIEFGEALETALIREVKEEVGLNITVDKILYATTFKTNPTRQVVILTYLCESNDGEVVLSPEHMDYQWVTKEQLKQFLPPNIIMDFEKNNVFELEEII</sequence>
<comment type="similarity">
    <text evidence="3">Belongs to the Nudix hydrolase family.</text>
</comment>
<dbReference type="GO" id="GO:0016787">
    <property type="term" value="F:hydrolase activity"/>
    <property type="evidence" value="ECO:0007669"/>
    <property type="project" value="UniProtKB-KW"/>
</dbReference>
<gene>
    <name evidence="5" type="ORF">EDD71_1514</name>
</gene>
<dbReference type="RefSeq" id="WP_133629503.1">
    <property type="nucleotide sequence ID" value="NZ_SOAZ01000051.1"/>
</dbReference>
<dbReference type="Proteomes" id="UP000295325">
    <property type="component" value="Unassembled WGS sequence"/>
</dbReference>
<dbReference type="PROSITE" id="PS51462">
    <property type="entry name" value="NUDIX"/>
    <property type="match status" value="1"/>
</dbReference>
<dbReference type="PANTHER" id="PTHR43046:SF14">
    <property type="entry name" value="MUTT_NUDIX FAMILY PROTEIN"/>
    <property type="match status" value="1"/>
</dbReference>
<dbReference type="InterPro" id="IPR020476">
    <property type="entry name" value="Nudix_hydrolase"/>
</dbReference>
<dbReference type="InterPro" id="IPR015797">
    <property type="entry name" value="NUDIX_hydrolase-like_dom_sf"/>
</dbReference>
<comment type="cofactor">
    <cofactor evidence="1">
        <name>Mg(2+)</name>
        <dbReference type="ChEBI" id="CHEBI:18420"/>
    </cofactor>
</comment>
<dbReference type="EMBL" id="SOAZ01000051">
    <property type="protein sequence ID" value="TDT45655.1"/>
    <property type="molecule type" value="Genomic_DNA"/>
</dbReference>
<proteinExistence type="inferred from homology"/>